<dbReference type="SUPFAM" id="SSF49503">
    <property type="entry name" value="Cupredoxins"/>
    <property type="match status" value="3"/>
</dbReference>
<evidence type="ECO:0000259" key="8">
    <source>
        <dbReference type="Pfam" id="PF00394"/>
    </source>
</evidence>
<dbReference type="PANTHER" id="PTHR11709">
    <property type="entry name" value="MULTI-COPPER OXIDASE"/>
    <property type="match status" value="1"/>
</dbReference>
<dbReference type="GO" id="GO:0005507">
    <property type="term" value="F:copper ion binding"/>
    <property type="evidence" value="ECO:0007669"/>
    <property type="project" value="InterPro"/>
</dbReference>
<feature type="domain" description="Plastocyanin-like" evidence="9">
    <location>
        <begin position="372"/>
        <end position="496"/>
    </location>
</feature>
<feature type="domain" description="Plastocyanin-like" evidence="8">
    <location>
        <begin position="162"/>
        <end position="310"/>
    </location>
</feature>
<dbReference type="InterPro" id="IPR045087">
    <property type="entry name" value="Cu-oxidase_fam"/>
</dbReference>
<dbReference type="InterPro" id="IPR002355">
    <property type="entry name" value="Cu_oxidase_Cu_BS"/>
</dbReference>
<dbReference type="Gene3D" id="2.60.40.420">
    <property type="entry name" value="Cupredoxins - blue copper proteins"/>
    <property type="match status" value="3"/>
</dbReference>
<evidence type="ECO:0000256" key="5">
    <source>
        <dbReference type="ARBA" id="ARBA00023157"/>
    </source>
</evidence>
<evidence type="ECO:0000313" key="11">
    <source>
        <dbReference type="EMBL" id="KAG5636383.1"/>
    </source>
</evidence>
<name>A0A9P7FQM1_9AGAR</name>
<dbReference type="Pfam" id="PF00394">
    <property type="entry name" value="Cu-oxidase"/>
    <property type="match status" value="1"/>
</dbReference>
<evidence type="ECO:0000256" key="4">
    <source>
        <dbReference type="ARBA" id="ARBA00023008"/>
    </source>
</evidence>
<dbReference type="GO" id="GO:0016491">
    <property type="term" value="F:oxidoreductase activity"/>
    <property type="evidence" value="ECO:0007669"/>
    <property type="project" value="UniProtKB-KW"/>
</dbReference>
<evidence type="ECO:0000313" key="12">
    <source>
        <dbReference type="Proteomes" id="UP000717328"/>
    </source>
</evidence>
<dbReference type="InterPro" id="IPR011706">
    <property type="entry name" value="Cu-oxidase_C"/>
</dbReference>
<keyword evidence="12" id="KW-1185">Reference proteome</keyword>
<evidence type="ECO:0000259" key="9">
    <source>
        <dbReference type="Pfam" id="PF07731"/>
    </source>
</evidence>
<dbReference type="PROSITE" id="PS00079">
    <property type="entry name" value="MULTICOPPER_OXIDASE1"/>
    <property type="match status" value="2"/>
</dbReference>
<protein>
    <recommendedName>
        <fullName evidence="13">Laccase</fullName>
    </recommendedName>
</protein>
<keyword evidence="2" id="KW-0479">Metal-binding</keyword>
<dbReference type="OrthoDB" id="2121828at2759"/>
<dbReference type="Proteomes" id="UP000717328">
    <property type="component" value="Unassembled WGS sequence"/>
</dbReference>
<reference evidence="11" key="2">
    <citation type="submission" date="2021-10" db="EMBL/GenBank/DDBJ databases">
        <title>Phylogenomics reveals ancestral predisposition of the termite-cultivated fungus Termitomyces towards a domesticated lifestyle.</title>
        <authorList>
            <person name="Auxier B."/>
            <person name="Grum-Grzhimaylo A."/>
            <person name="Cardenas M.E."/>
            <person name="Lodge J.D."/>
            <person name="Laessoe T."/>
            <person name="Pedersen O."/>
            <person name="Smith M.E."/>
            <person name="Kuyper T.W."/>
            <person name="Franco-Molano E.A."/>
            <person name="Baroni T.J."/>
            <person name="Aanen D.K."/>
        </authorList>
    </citation>
    <scope>NUCLEOTIDE SEQUENCE</scope>
    <source>
        <strain evidence="11">D49</strain>
    </source>
</reference>
<feature type="chain" id="PRO_5040424776" description="Laccase" evidence="7">
    <location>
        <begin position="22"/>
        <end position="509"/>
    </location>
</feature>
<evidence type="ECO:0000259" key="10">
    <source>
        <dbReference type="Pfam" id="PF07732"/>
    </source>
</evidence>
<evidence type="ECO:0000256" key="6">
    <source>
        <dbReference type="ARBA" id="ARBA00023180"/>
    </source>
</evidence>
<proteinExistence type="inferred from homology"/>
<evidence type="ECO:0000256" key="7">
    <source>
        <dbReference type="SAM" id="SignalP"/>
    </source>
</evidence>
<accession>A0A9P7FQM1</accession>
<dbReference type="Pfam" id="PF07731">
    <property type="entry name" value="Cu-oxidase_2"/>
    <property type="match status" value="1"/>
</dbReference>
<keyword evidence="4" id="KW-0186">Copper</keyword>
<evidence type="ECO:0008006" key="13">
    <source>
        <dbReference type="Google" id="ProtNLM"/>
    </source>
</evidence>
<dbReference type="InterPro" id="IPR033138">
    <property type="entry name" value="Cu_oxidase_CS"/>
</dbReference>
<feature type="signal peptide" evidence="7">
    <location>
        <begin position="1"/>
        <end position="21"/>
    </location>
</feature>
<dbReference type="PANTHER" id="PTHR11709:SF511">
    <property type="entry name" value="LACCASE"/>
    <property type="match status" value="1"/>
</dbReference>
<dbReference type="EMBL" id="JABCKI010005940">
    <property type="protein sequence ID" value="KAG5636383.1"/>
    <property type="molecule type" value="Genomic_DNA"/>
</dbReference>
<keyword evidence="7" id="KW-0732">Signal</keyword>
<gene>
    <name evidence="11" type="ORF">H0H81_008247</name>
</gene>
<dbReference type="Pfam" id="PF07732">
    <property type="entry name" value="Cu-oxidase_3"/>
    <property type="match status" value="1"/>
</dbReference>
<organism evidence="11 12">
    <name type="scientific">Sphagnurus paluster</name>
    <dbReference type="NCBI Taxonomy" id="117069"/>
    <lineage>
        <taxon>Eukaryota</taxon>
        <taxon>Fungi</taxon>
        <taxon>Dikarya</taxon>
        <taxon>Basidiomycota</taxon>
        <taxon>Agaricomycotina</taxon>
        <taxon>Agaricomycetes</taxon>
        <taxon>Agaricomycetidae</taxon>
        <taxon>Agaricales</taxon>
        <taxon>Tricholomatineae</taxon>
        <taxon>Lyophyllaceae</taxon>
        <taxon>Sphagnurus</taxon>
    </lineage>
</organism>
<dbReference type="InterPro" id="IPR008972">
    <property type="entry name" value="Cupredoxin"/>
</dbReference>
<evidence type="ECO:0000256" key="1">
    <source>
        <dbReference type="ARBA" id="ARBA00010609"/>
    </source>
</evidence>
<dbReference type="CDD" id="cd13903">
    <property type="entry name" value="CuRO_3_Tv-LCC_like"/>
    <property type="match status" value="1"/>
</dbReference>
<dbReference type="InterPro" id="IPR001117">
    <property type="entry name" value="Cu-oxidase_2nd"/>
</dbReference>
<dbReference type="PROSITE" id="PS00080">
    <property type="entry name" value="MULTICOPPER_OXIDASE2"/>
    <property type="match status" value="1"/>
</dbReference>
<dbReference type="CDD" id="cd13856">
    <property type="entry name" value="CuRO_1_Tv-LCC_like"/>
    <property type="match status" value="1"/>
</dbReference>
<dbReference type="InterPro" id="IPR011707">
    <property type="entry name" value="Cu-oxidase-like_N"/>
</dbReference>
<sequence>MFSAVNLLALSSISLLGLVSAATVSLDMVLSNKEIAPDRISRPVVLAGGTFPGPLIKGNKGDRFKINVINSLTDPRMLRSTSIHWHGIFQNRTNFADGAAFVTQCPIAANDSFLYDFPVNGQAGTYWYHSHLSTQYCDGLRGPFVVYDPADPYTNLYDIDDESTIITLADWYHRPALEWDENTPSPKAEATLINGKGRCVDYKCDATAPLSVINVIPGKRYRFRVIGLSCDPSFNFAIDKHSLTIIEADGEYTAPLVVDSVVIHAGQRYSVIMTANQPVGNYWIRADPDVRGFPGFDRGRNSAILRYQGALVADPTTTYSSTRPMKETSLRALIDPKPPGSPVVGGADVKINLAHAFNFQTLRFEVNGVTYKDPKVPVLLQILSGSYTAQELLPKGSVYTLPPNSVIEVSMPGSSASTGGPHPFHLHGHTFYVVRSADSDVYNFANPVRRDTVNTGLEDSNTTIRFVTDNAGPWFLHCHIDWHLEIGLAVVFAEDTKGTKAHNSPIPRT</sequence>
<evidence type="ECO:0000256" key="3">
    <source>
        <dbReference type="ARBA" id="ARBA00023002"/>
    </source>
</evidence>
<evidence type="ECO:0000256" key="2">
    <source>
        <dbReference type="ARBA" id="ARBA00022723"/>
    </source>
</evidence>
<comment type="similarity">
    <text evidence="1">Belongs to the multicopper oxidase family.</text>
</comment>
<feature type="domain" description="Plastocyanin-like" evidence="10">
    <location>
        <begin position="32"/>
        <end position="150"/>
    </location>
</feature>
<reference evidence="11" key="1">
    <citation type="submission" date="2021-02" db="EMBL/GenBank/DDBJ databases">
        <authorList>
            <person name="Nieuwenhuis M."/>
            <person name="Van De Peppel L.J.J."/>
        </authorList>
    </citation>
    <scope>NUCLEOTIDE SEQUENCE</scope>
    <source>
        <strain evidence="11">D49</strain>
    </source>
</reference>
<keyword evidence="6" id="KW-0325">Glycoprotein</keyword>
<keyword evidence="5" id="KW-1015">Disulfide bond</keyword>
<keyword evidence="3" id="KW-0560">Oxidoreductase</keyword>
<comment type="caution">
    <text evidence="11">The sequence shown here is derived from an EMBL/GenBank/DDBJ whole genome shotgun (WGS) entry which is preliminary data.</text>
</comment>
<dbReference type="AlphaFoldDB" id="A0A9P7FQM1"/>
<dbReference type="FunFam" id="2.60.40.420:FF:000045">
    <property type="entry name" value="Laccase 2"/>
    <property type="match status" value="1"/>
</dbReference>